<proteinExistence type="inferred from homology"/>
<evidence type="ECO:0000256" key="4">
    <source>
        <dbReference type="ARBA" id="ARBA00022801"/>
    </source>
</evidence>
<dbReference type="InterPro" id="IPR006102">
    <property type="entry name" value="Ig-like_GH2"/>
</dbReference>
<evidence type="ECO:0000256" key="3">
    <source>
        <dbReference type="ARBA" id="ARBA00012756"/>
    </source>
</evidence>
<dbReference type="Proteomes" id="UP000186955">
    <property type="component" value="Unassembled WGS sequence"/>
</dbReference>
<dbReference type="SUPFAM" id="SSF74650">
    <property type="entry name" value="Galactose mutarotase-like"/>
    <property type="match status" value="1"/>
</dbReference>
<dbReference type="SUPFAM" id="SSF51445">
    <property type="entry name" value="(Trans)glycosidases"/>
    <property type="match status" value="1"/>
</dbReference>
<name>A0A1Q5UMM4_9EURO</name>
<dbReference type="InterPro" id="IPR036156">
    <property type="entry name" value="Beta-gal/glucu_dom_sf"/>
</dbReference>
<dbReference type="FunFam" id="3.20.20.80:FF:000018">
    <property type="entry name" value="Beta-galactosidase"/>
    <property type="match status" value="1"/>
</dbReference>
<dbReference type="InterPro" id="IPR008979">
    <property type="entry name" value="Galactose-bd-like_sf"/>
</dbReference>
<dbReference type="Pfam" id="PF02836">
    <property type="entry name" value="Glyco_hydro_2_C"/>
    <property type="match status" value="1"/>
</dbReference>
<dbReference type="InterPro" id="IPR013783">
    <property type="entry name" value="Ig-like_fold"/>
</dbReference>
<evidence type="ECO:0000256" key="2">
    <source>
        <dbReference type="ARBA" id="ARBA00007401"/>
    </source>
</evidence>
<keyword evidence="9" id="KW-1185">Reference proteome</keyword>
<dbReference type="GO" id="GO:0005990">
    <property type="term" value="P:lactose catabolic process"/>
    <property type="evidence" value="ECO:0007669"/>
    <property type="project" value="TreeGrafter"/>
</dbReference>
<dbReference type="GO" id="GO:0030246">
    <property type="term" value="F:carbohydrate binding"/>
    <property type="evidence" value="ECO:0007669"/>
    <property type="project" value="InterPro"/>
</dbReference>
<dbReference type="GO" id="GO:0009341">
    <property type="term" value="C:beta-galactosidase complex"/>
    <property type="evidence" value="ECO:0007669"/>
    <property type="project" value="InterPro"/>
</dbReference>
<evidence type="ECO:0000313" key="9">
    <source>
        <dbReference type="Proteomes" id="UP000186955"/>
    </source>
</evidence>
<dbReference type="InterPro" id="IPR032312">
    <property type="entry name" value="LacZ_4"/>
</dbReference>
<keyword evidence="4" id="KW-0378">Hydrolase</keyword>
<dbReference type="InterPro" id="IPR050347">
    <property type="entry name" value="Bact_Beta-galactosidase"/>
</dbReference>
<dbReference type="PRINTS" id="PR00132">
    <property type="entry name" value="GLHYDRLASE2"/>
</dbReference>
<dbReference type="SUPFAM" id="SSF49303">
    <property type="entry name" value="beta-Galactosidase/glucuronidase domain"/>
    <property type="match status" value="2"/>
</dbReference>
<dbReference type="SMART" id="SM01038">
    <property type="entry name" value="Bgal_small_N"/>
    <property type="match status" value="1"/>
</dbReference>
<dbReference type="STRING" id="1316194.A0A1Q5UMM4"/>
<dbReference type="OrthoDB" id="408320at2759"/>
<dbReference type="InterPro" id="IPR004199">
    <property type="entry name" value="B-gal_small/dom_5"/>
</dbReference>
<reference evidence="8 9" key="1">
    <citation type="submission" date="2016-10" db="EMBL/GenBank/DDBJ databases">
        <title>Genome sequence of the ascomycete fungus Penicillium subrubescens.</title>
        <authorList>
            <person name="De Vries R.P."/>
            <person name="Peng M."/>
            <person name="Dilokpimol A."/>
            <person name="Hilden K."/>
            <person name="Makela M.R."/>
            <person name="Grigoriev I."/>
            <person name="Riley R."/>
            <person name="Granchi Z."/>
        </authorList>
    </citation>
    <scope>NUCLEOTIDE SEQUENCE [LARGE SCALE GENOMIC DNA]</scope>
    <source>
        <strain evidence="8 9">CBS 132785</strain>
    </source>
</reference>
<evidence type="ECO:0000256" key="6">
    <source>
        <dbReference type="ARBA" id="ARBA00032230"/>
    </source>
</evidence>
<comment type="catalytic activity">
    <reaction evidence="1">
        <text>Hydrolysis of terminal non-reducing beta-D-galactose residues in beta-D-galactosides.</text>
        <dbReference type="EC" id="3.2.1.23"/>
    </reaction>
</comment>
<dbReference type="InterPro" id="IPR006103">
    <property type="entry name" value="Glyco_hydro_2_cat"/>
</dbReference>
<dbReference type="Pfam" id="PF02929">
    <property type="entry name" value="Bgal_small_N"/>
    <property type="match status" value="1"/>
</dbReference>
<dbReference type="InterPro" id="IPR006104">
    <property type="entry name" value="Glyco_hydro_2_N"/>
</dbReference>
<dbReference type="EMBL" id="MNBE01000126">
    <property type="protein sequence ID" value="OKP13722.1"/>
    <property type="molecule type" value="Genomic_DNA"/>
</dbReference>
<dbReference type="Gene3D" id="2.60.120.260">
    <property type="entry name" value="Galactose-binding domain-like"/>
    <property type="match status" value="1"/>
</dbReference>
<dbReference type="PANTHER" id="PTHR46323:SF2">
    <property type="entry name" value="BETA-GALACTOSIDASE"/>
    <property type="match status" value="1"/>
</dbReference>
<dbReference type="PANTHER" id="PTHR46323">
    <property type="entry name" value="BETA-GALACTOSIDASE"/>
    <property type="match status" value="1"/>
</dbReference>
<dbReference type="Pfam" id="PF02837">
    <property type="entry name" value="Glyco_hydro_2_N"/>
    <property type="match status" value="1"/>
</dbReference>
<accession>A0A1Q5UMM4</accession>
<dbReference type="GO" id="GO:0004565">
    <property type="term" value="F:beta-galactosidase activity"/>
    <property type="evidence" value="ECO:0007669"/>
    <property type="project" value="UniProtKB-EC"/>
</dbReference>
<evidence type="ECO:0000256" key="1">
    <source>
        <dbReference type="ARBA" id="ARBA00001412"/>
    </source>
</evidence>
<keyword evidence="5" id="KW-0326">Glycosidase</keyword>
<protein>
    <recommendedName>
        <fullName evidence="3">beta-galactosidase</fullName>
        <ecNumber evidence="3">3.2.1.23</ecNumber>
    </recommendedName>
    <alternativeName>
        <fullName evidence="6">Lactase</fullName>
    </alternativeName>
</protein>
<comment type="similarity">
    <text evidence="2">Belongs to the glycosyl hydrolase 2 family.</text>
</comment>
<comment type="caution">
    <text evidence="8">The sequence shown here is derived from an EMBL/GenBank/DDBJ whole genome shotgun (WGS) entry which is preliminary data.</text>
</comment>
<evidence type="ECO:0000259" key="7">
    <source>
        <dbReference type="SMART" id="SM01038"/>
    </source>
</evidence>
<dbReference type="SUPFAM" id="SSF49785">
    <property type="entry name" value="Galactose-binding domain-like"/>
    <property type="match status" value="1"/>
</dbReference>
<dbReference type="Pfam" id="PF00703">
    <property type="entry name" value="Glyco_hydro_2"/>
    <property type="match status" value="1"/>
</dbReference>
<dbReference type="InterPro" id="IPR017853">
    <property type="entry name" value="GH"/>
</dbReference>
<evidence type="ECO:0000313" key="8">
    <source>
        <dbReference type="EMBL" id="OKP13722.1"/>
    </source>
</evidence>
<feature type="domain" description="Beta galactosidase small chain/" evidence="7">
    <location>
        <begin position="738"/>
        <end position="1028"/>
    </location>
</feature>
<dbReference type="InterPro" id="IPR006101">
    <property type="entry name" value="Glyco_hydro_2"/>
</dbReference>
<dbReference type="EC" id="3.2.1.23" evidence="3"/>
<gene>
    <name evidence="8" type="ORF">PENSUB_565</name>
</gene>
<organism evidence="8 9">
    <name type="scientific">Penicillium subrubescens</name>
    <dbReference type="NCBI Taxonomy" id="1316194"/>
    <lineage>
        <taxon>Eukaryota</taxon>
        <taxon>Fungi</taxon>
        <taxon>Dikarya</taxon>
        <taxon>Ascomycota</taxon>
        <taxon>Pezizomycotina</taxon>
        <taxon>Eurotiomycetes</taxon>
        <taxon>Eurotiomycetidae</taxon>
        <taxon>Eurotiales</taxon>
        <taxon>Aspergillaceae</taxon>
        <taxon>Penicillium</taxon>
    </lineage>
</organism>
<sequence length="1035" mass="117088">MSFPKAQADWSNLKVLHKNTLPPRAHFYSYDSDEKALTLDREKSEYVSLNGTWKFRHDASPYEAPEWSSANPLTWDDVKVPGMWQLQGYSHPTYTNVNYPFHVNPPEVPILNETGSYWRQFVTPASWDGQQIRIRFEGVDSAFHLWVNGTEVGYSQGSRNPSEFDITSLLRSAGSVNTLAVRVYEFCDGSYIERQDQWLLSGIFRDVGLLAFPQDSIVDFDAVATLSEDLSSGELLTSVKTQGEKGPVDIKLYRPDGTLLEETSFPSTESKTVKVTAEDLKLWSAENPVLYTLLVSFNGRTIPQRIGFRRVERKGGNFLVNGRPIILYGMNRHEHHHLYGRAVPYENMRADLVLMKKYNINALRCSHQPNDPRLYEVCDELGLYVIAEADLETHGFDPVERSNIPNQHLMSEYEIQETSYKMATKWTSDNPEWKDAYLDRAEQLVQRFKNFSCIIFWSLGNEAFYGQNHASMYKWIKEADPTRLVHYEGDRDAISADMYSTMYWSPEALRQHVIDKPDKPMIQCEYAHAMGNGPGGLKEYIELYRSEPLLQGGFIWEWCNHGILKREGDLSYYAYGGDFGDQPNDADFILDGMVYSDHTPTPGLIEYKKAIEPVTISFKDGKLEVVNHYDFSTLDHLFVSWHIVKDSGNTEPVSWQLPEIKPGESKLVDLPEGVNLGSEASWLTINFSLKEDTAWASQGHEIAWTQIPLFEEQKLALPAAPSSSPLPLSVREGLGKLYINSDNFASHFTYDLIRGNLSWSTESGKVFNSGPKLGIYRALTQNDIGAGGPYAEWKRFRVESCRMLVQSSTWNLNDDGSVSITTKVRVAPFVLEWAMEADLSYTITESSVNIHVKGDFSGTHPTIIPRLGLTIRLPRRYEAATWFGRGPGESYRDKKAAARFGTHTASLDAGLETPYEWPQENGNHIDTRWVRVHASTAEKAYSASAGADAALPEIEARMDTPFNFSLSRYATEELDRAKHPHELVELDGETEFRVDFAHHGIGTGSCGPGAFEGNRLEAGPFEFTSMFRLLDGKDE</sequence>
<dbReference type="UniPathway" id="UPA00280"/>
<dbReference type="InterPro" id="IPR011013">
    <property type="entry name" value="Gal_mutarotase_sf_dom"/>
</dbReference>
<dbReference type="Gene3D" id="3.20.20.80">
    <property type="entry name" value="Glycosidases"/>
    <property type="match status" value="1"/>
</dbReference>
<dbReference type="Gene3D" id="2.70.98.10">
    <property type="match status" value="1"/>
</dbReference>
<dbReference type="AlphaFoldDB" id="A0A1Q5UMM4"/>
<evidence type="ECO:0000256" key="5">
    <source>
        <dbReference type="ARBA" id="ARBA00023295"/>
    </source>
</evidence>
<dbReference type="Gene3D" id="2.60.40.10">
    <property type="entry name" value="Immunoglobulins"/>
    <property type="match status" value="2"/>
</dbReference>
<dbReference type="InterPro" id="IPR014718">
    <property type="entry name" value="GH-type_carb-bd"/>
</dbReference>
<dbReference type="Pfam" id="PF16353">
    <property type="entry name" value="LacZ_4"/>
    <property type="match status" value="1"/>
</dbReference>